<keyword evidence="1" id="KW-0732">Signal</keyword>
<organism evidence="2 3">
    <name type="scientific">Niastella soli</name>
    <dbReference type="NCBI Taxonomy" id="2821487"/>
    <lineage>
        <taxon>Bacteria</taxon>
        <taxon>Pseudomonadati</taxon>
        <taxon>Bacteroidota</taxon>
        <taxon>Chitinophagia</taxon>
        <taxon>Chitinophagales</taxon>
        <taxon>Chitinophagaceae</taxon>
        <taxon>Niastella</taxon>
    </lineage>
</organism>
<name>A0ABS3Z0K8_9BACT</name>
<feature type="signal peptide" evidence="1">
    <location>
        <begin position="1"/>
        <end position="24"/>
    </location>
</feature>
<feature type="chain" id="PRO_5047368580" description="DUF4595 domain-containing protein" evidence="1">
    <location>
        <begin position="25"/>
        <end position="268"/>
    </location>
</feature>
<accession>A0ABS3Z0K8</accession>
<reference evidence="2 3" key="1">
    <citation type="submission" date="2021-03" db="EMBL/GenBank/DDBJ databases">
        <title>Assistant Professor.</title>
        <authorList>
            <person name="Huq M.A."/>
        </authorList>
    </citation>
    <scope>NUCLEOTIDE SEQUENCE [LARGE SCALE GENOMIC DNA]</scope>
    <source>
        <strain evidence="2 3">MAH-29</strain>
    </source>
</reference>
<evidence type="ECO:0000313" key="2">
    <source>
        <dbReference type="EMBL" id="MBO9203687.1"/>
    </source>
</evidence>
<comment type="caution">
    <text evidence="2">The sequence shown here is derived from an EMBL/GenBank/DDBJ whole genome shotgun (WGS) entry which is preliminary data.</text>
</comment>
<dbReference type="Gene3D" id="2.180.10.10">
    <property type="entry name" value="RHS repeat-associated core"/>
    <property type="match status" value="1"/>
</dbReference>
<evidence type="ECO:0000256" key="1">
    <source>
        <dbReference type="SAM" id="SignalP"/>
    </source>
</evidence>
<protein>
    <recommendedName>
        <fullName evidence="4">DUF4595 domain-containing protein</fullName>
    </recommendedName>
</protein>
<dbReference type="RefSeq" id="WP_209141736.1">
    <property type="nucleotide sequence ID" value="NZ_JAGHKO010000010.1"/>
</dbReference>
<dbReference type="Proteomes" id="UP000677244">
    <property type="component" value="Unassembled WGS sequence"/>
</dbReference>
<evidence type="ECO:0008006" key="4">
    <source>
        <dbReference type="Google" id="ProtNLM"/>
    </source>
</evidence>
<sequence length="268" mass="30959">MNYFKPFYRLLLCCSLALFINACGKHDDEPDNREYVVKEIYVGDQLRYSYEYNNNWQVTTSTSNDPVTLRIWTHQTTSYSYNNNAQLAKTELINTTTASMPFTDTRTEYTYNSQGQLVQSKAYKLNTSELLYSDEYAYSGRTIVQTHSIPAKVGSKVVVTLDDRGNITERVLTYDTTSVPYLTEQWSDYDDKKNILGPNAAYITQSPMIGLVMSKNNFRKYSFHYQDLNLVSTPPTTYEYSYNRAGYVTNCKINMGESTRKYVLIPKE</sequence>
<gene>
    <name evidence="2" type="ORF">J7I42_25610</name>
</gene>
<keyword evidence="3" id="KW-1185">Reference proteome</keyword>
<evidence type="ECO:0000313" key="3">
    <source>
        <dbReference type="Proteomes" id="UP000677244"/>
    </source>
</evidence>
<proteinExistence type="predicted"/>
<dbReference type="EMBL" id="JAGHKO010000010">
    <property type="protein sequence ID" value="MBO9203687.1"/>
    <property type="molecule type" value="Genomic_DNA"/>
</dbReference>